<feature type="compositionally biased region" description="Basic and acidic residues" evidence="2">
    <location>
        <begin position="139"/>
        <end position="161"/>
    </location>
</feature>
<dbReference type="PANTHER" id="PTHR11439">
    <property type="entry name" value="GAG-POL-RELATED RETROTRANSPOSON"/>
    <property type="match status" value="1"/>
</dbReference>
<dbReference type="EMBL" id="CAXAMN010006091">
    <property type="protein sequence ID" value="CAK9016440.1"/>
    <property type="molecule type" value="Genomic_DNA"/>
</dbReference>
<evidence type="ECO:0000256" key="2">
    <source>
        <dbReference type="SAM" id="MobiDB-lite"/>
    </source>
</evidence>
<keyword evidence="1" id="KW-0175">Coiled coil</keyword>
<evidence type="ECO:0000256" key="1">
    <source>
        <dbReference type="SAM" id="Coils"/>
    </source>
</evidence>
<feature type="region of interest" description="Disordered" evidence="2">
    <location>
        <begin position="78"/>
        <end position="161"/>
    </location>
</feature>
<feature type="coiled-coil region" evidence="1">
    <location>
        <begin position="647"/>
        <end position="693"/>
    </location>
</feature>
<dbReference type="PANTHER" id="PTHR11439:SF515">
    <property type="entry name" value="GAG-POL POLYPROTEIN"/>
    <property type="match status" value="1"/>
</dbReference>
<reference evidence="3 4" key="1">
    <citation type="submission" date="2024-02" db="EMBL/GenBank/DDBJ databases">
        <authorList>
            <person name="Chen Y."/>
            <person name="Shah S."/>
            <person name="Dougan E. K."/>
            <person name="Thang M."/>
            <person name="Chan C."/>
        </authorList>
    </citation>
    <scope>NUCLEOTIDE SEQUENCE [LARGE SCALE GENOMIC DNA]</scope>
</reference>
<comment type="caution">
    <text evidence="3">The sequence shown here is derived from an EMBL/GenBank/DDBJ whole genome shotgun (WGS) entry which is preliminary data.</text>
</comment>
<sequence>MLQGQEGAWLEQEVGNCEDGCAWLVIGDLADLAAEVRHIKSMGLCRSSGEGNAKVIEDEAPQGSELKRVRIQYPSPVGIFDDDPEGQAQPTTPPVIVPQQSNASATATSSSQAMAIDVPQTPDVLPGQPTTPRGSPVTRQHEVEGDDHESKRARVESQKKQRLERISAEYAAQVRTVKFAEETYHTMDEYDHDLKLDDHDNVEAWLEEEKDDVQVDTMLDELWANHPIEKQPPEPEAWVDRIADKVELTRLCNMGVLVEGNIDNLSADSTLTSKFVYDWRLKERTLVDGTKCQCWLRRSRLVAREYAFWEKRADTYEDQTSTEKVVQLFEKNFGAVRSQMIPCDGGINTEDLSSELPPREAFAYRSVVGTCLYLARDRPDLLYTVKELSGAMSRPTYTALQRLKKLVGYLKATPDFCVLLDYPVGGQGKWRATDRFWILETDSDSDWSGHQTHRRSTSCGIHMLNGSFLFGSSRTQRVVSLSSCESELHSMVSALSDGIFLNRCLMFICGGEVQHVLFTDSSSGRQLAMRQGTGKVKHLSGKILWIQDAVRTGLVELSQISAVWNLSDIGTKALGIQRARLLLHELNVATGQRNKEPNDATSTTAGWSYGFWFFIMPILFALGFFLWKVWKRAKDAYDSYEQNYTDLAVLESAFERFQRENQFLRCDINALQVEELLGQMRRLREGHNELQGEIVQDSSELVHYGLVQLGGFTFFQTLDPGHRRHMYELERGSMVAHRTMGADRYLAVVRQQNQGTARGGDDTDMLQDNSSEEALREIRAQVHEQLESDEEEGDDVGLAPSENNFNIATETLRSEVNQSLQQHHYARAAQLQQMVMMILDTTHVDRLISSADRVLLFNGLGDRMESLADENRLNDPVTAQRYEAYELQGLQAGHSLELERLREELGRERELHREASHVLHGLQAQRDEKVKDLQEELRNLSDGLAQKEEDMLNIQFSMAELQNRCVDQGVLVEENADAFQKASEELAEKEEALENAIQKQQELIAQMNLVSGELQGQVTQLTKELELSKASKEQVQAAASRLESEKAVLLNEMQQIRSKAATDQEALGEKMRQQEKEAQKKLEEFKQDLMQLSSCKDFDMGQEGFKSRQQSGELDRQGPQFPAPGETELVSPMAPSVLIAVEIDLGGSGDDTNGGAATLTIAPWQTSSDYKLVVQDFIHNYRLKPIFEEAVVRFLQVPGAMAWEQCKLGTVREAHGNASAPGDLEIWSTKLPERAEMVCKLHSRTFRKILEIEAISNLRFLHNQTEEDGLAPEEDRLASEEEDGLASEDERLEREAAAREAEEVHQWEVEDVVELHGLESAALNGQELDQCKVQVNDLRSAQEQLAEITEISKERDESSEEIARMHTLEEKYKAEIAQLAKELDDARSLVNEFRKTEEEHLAEIACISKERDELKEKYEAEAKKSHLCPKCVETEEARLEAEAAAREAEEEAAREEERRAAEEAARLAIQEAGRKAHAAIRAEQERLEAEEAARLQAEAAAIEAEEEAARAEHCRTAEEAARFTTQEAARRAELERLEAEAAEEAARLEAEAAAREAEQVHQREVEDVVELHGLESATLNGQDPRIIVSVGRFAGVQETIKVFEDPKRRPLRIRWFEPINVFEERRFGPHFKDITFKAPSAGGG</sequence>
<dbReference type="CDD" id="cd09272">
    <property type="entry name" value="RNase_HI_RT_Ty1"/>
    <property type="match status" value="1"/>
</dbReference>
<evidence type="ECO:0000313" key="4">
    <source>
        <dbReference type="Proteomes" id="UP001642484"/>
    </source>
</evidence>
<accession>A0ABP0JPS0</accession>
<dbReference type="Proteomes" id="UP001642484">
    <property type="component" value="Unassembled WGS sequence"/>
</dbReference>
<organism evidence="3 4">
    <name type="scientific">Durusdinium trenchii</name>
    <dbReference type="NCBI Taxonomy" id="1381693"/>
    <lineage>
        <taxon>Eukaryota</taxon>
        <taxon>Sar</taxon>
        <taxon>Alveolata</taxon>
        <taxon>Dinophyceae</taxon>
        <taxon>Suessiales</taxon>
        <taxon>Symbiodiniaceae</taxon>
        <taxon>Durusdinium</taxon>
    </lineage>
</organism>
<keyword evidence="4" id="KW-1185">Reference proteome</keyword>
<gene>
    <name evidence="3" type="ORF">CCMP2556_LOCUS12496</name>
</gene>
<feature type="coiled-coil region" evidence="1">
    <location>
        <begin position="930"/>
        <end position="1095"/>
    </location>
</feature>
<feature type="region of interest" description="Disordered" evidence="2">
    <location>
        <begin position="1102"/>
        <end position="1129"/>
    </location>
</feature>
<evidence type="ECO:0000313" key="3">
    <source>
        <dbReference type="EMBL" id="CAK9016440.1"/>
    </source>
</evidence>
<feature type="coiled-coil region" evidence="1">
    <location>
        <begin position="1341"/>
        <end position="1563"/>
    </location>
</feature>
<protein>
    <submittedName>
        <fullName evidence="3">Uncharacterized protein</fullName>
    </submittedName>
</protein>
<feature type="region of interest" description="Disordered" evidence="2">
    <location>
        <begin position="1266"/>
        <end position="1289"/>
    </location>
</feature>
<feature type="compositionally biased region" description="Low complexity" evidence="2">
    <location>
        <begin position="97"/>
        <end position="115"/>
    </location>
</feature>
<proteinExistence type="predicted"/>
<name>A0ABP0JPS0_9DINO</name>